<dbReference type="AlphaFoldDB" id="F4Q357"/>
<evidence type="ECO:0000256" key="1">
    <source>
        <dbReference type="SAM" id="MobiDB-lite"/>
    </source>
</evidence>
<evidence type="ECO:0000313" key="3">
    <source>
        <dbReference type="Proteomes" id="UP000007797"/>
    </source>
</evidence>
<feature type="region of interest" description="Disordered" evidence="1">
    <location>
        <begin position="100"/>
        <end position="139"/>
    </location>
</feature>
<proteinExistence type="predicted"/>
<reference evidence="3" key="1">
    <citation type="journal article" date="2011" name="Genome Res.">
        <title>Phylogeny-wide analysis of social amoeba genomes highlights ancient origins for complex intercellular communication.</title>
        <authorList>
            <person name="Heidel A.J."/>
            <person name="Lawal H.M."/>
            <person name="Felder M."/>
            <person name="Schilde C."/>
            <person name="Helps N.R."/>
            <person name="Tunggal B."/>
            <person name="Rivero F."/>
            <person name="John U."/>
            <person name="Schleicher M."/>
            <person name="Eichinger L."/>
            <person name="Platzer M."/>
            <person name="Noegel A.A."/>
            <person name="Schaap P."/>
            <person name="Gloeckner G."/>
        </authorList>
    </citation>
    <scope>NUCLEOTIDE SEQUENCE [LARGE SCALE GENOMIC DNA]</scope>
    <source>
        <strain evidence="3">SH3</strain>
    </source>
</reference>
<accession>F4Q357</accession>
<keyword evidence="3" id="KW-1185">Reference proteome</keyword>
<dbReference type="KEGG" id="dfa:DFA_07757"/>
<evidence type="ECO:0000313" key="2">
    <source>
        <dbReference type="EMBL" id="EGG16779.1"/>
    </source>
</evidence>
<feature type="region of interest" description="Disordered" evidence="1">
    <location>
        <begin position="55"/>
        <end position="76"/>
    </location>
</feature>
<dbReference type="EMBL" id="GL883021">
    <property type="protein sequence ID" value="EGG16779.1"/>
    <property type="molecule type" value="Genomic_DNA"/>
</dbReference>
<sequence>MEATVDHVFEVDFKSPIKSPLPPDKVHLFSPLPGISQEDLLTQFERASDLHEQFLKERSGRGAKDVQRSRQVNEKSIIKQREELEEKKEEYKKQMEIKEKNREKTLAEKRDKAAAKVSRSKEVAARVKQERRKSLEQEP</sequence>
<dbReference type="Proteomes" id="UP000007797">
    <property type="component" value="Unassembled WGS sequence"/>
</dbReference>
<organism evidence="2 3">
    <name type="scientific">Cavenderia fasciculata</name>
    <name type="common">Slime mold</name>
    <name type="synonym">Dictyostelium fasciculatum</name>
    <dbReference type="NCBI Taxonomy" id="261658"/>
    <lineage>
        <taxon>Eukaryota</taxon>
        <taxon>Amoebozoa</taxon>
        <taxon>Evosea</taxon>
        <taxon>Eumycetozoa</taxon>
        <taxon>Dictyostelia</taxon>
        <taxon>Acytosteliales</taxon>
        <taxon>Cavenderiaceae</taxon>
        <taxon>Cavenderia</taxon>
    </lineage>
</organism>
<gene>
    <name evidence="2" type="ORF">DFA_07757</name>
</gene>
<name>F4Q357_CACFS</name>
<dbReference type="RefSeq" id="XP_004355253.1">
    <property type="nucleotide sequence ID" value="XM_004355201.1"/>
</dbReference>
<protein>
    <submittedName>
        <fullName evidence="2">Uncharacterized protein</fullName>
    </submittedName>
</protein>
<dbReference type="GeneID" id="14869247"/>